<name>X1U1Z0_9ZZZZ</name>
<dbReference type="AlphaFoldDB" id="X1U1Z0"/>
<organism evidence="2">
    <name type="scientific">marine sediment metagenome</name>
    <dbReference type="NCBI Taxonomy" id="412755"/>
    <lineage>
        <taxon>unclassified sequences</taxon>
        <taxon>metagenomes</taxon>
        <taxon>ecological metagenomes</taxon>
    </lineage>
</organism>
<dbReference type="SUPFAM" id="SSF53474">
    <property type="entry name" value="alpha/beta-Hydrolases"/>
    <property type="match status" value="1"/>
</dbReference>
<dbReference type="InterPro" id="IPR029058">
    <property type="entry name" value="AB_hydrolase_fold"/>
</dbReference>
<reference evidence="2" key="1">
    <citation type="journal article" date="2014" name="Front. Microbiol.">
        <title>High frequency of phylogenetically diverse reductive dehalogenase-homologous genes in deep subseafloor sedimentary metagenomes.</title>
        <authorList>
            <person name="Kawai M."/>
            <person name="Futagami T."/>
            <person name="Toyoda A."/>
            <person name="Takaki Y."/>
            <person name="Nishi S."/>
            <person name="Hori S."/>
            <person name="Arai W."/>
            <person name="Tsubouchi T."/>
            <person name="Morono Y."/>
            <person name="Uchiyama I."/>
            <person name="Ito T."/>
            <person name="Fujiyama A."/>
            <person name="Inagaki F."/>
            <person name="Takami H."/>
        </authorList>
    </citation>
    <scope>NUCLEOTIDE SEQUENCE</scope>
    <source>
        <strain evidence="2">Expedition CK06-06</strain>
    </source>
</reference>
<comment type="caution">
    <text evidence="2">The sequence shown here is derived from an EMBL/GenBank/DDBJ whole genome shotgun (WGS) entry which is preliminary data.</text>
</comment>
<dbReference type="PANTHER" id="PTHR12277">
    <property type="entry name" value="ALPHA/BETA HYDROLASE DOMAIN-CONTAINING PROTEIN"/>
    <property type="match status" value="1"/>
</dbReference>
<dbReference type="InterPro" id="IPR002925">
    <property type="entry name" value="Dienelactn_hydro"/>
</dbReference>
<feature type="domain" description="Dienelactone hydrolase" evidence="1">
    <location>
        <begin position="120"/>
        <end position="193"/>
    </location>
</feature>
<protein>
    <recommendedName>
        <fullName evidence="1">Dienelactone hydrolase domain-containing protein</fullName>
    </recommendedName>
</protein>
<dbReference type="EMBL" id="BARW01029628">
    <property type="protein sequence ID" value="GAJ11568.1"/>
    <property type="molecule type" value="Genomic_DNA"/>
</dbReference>
<gene>
    <name evidence="2" type="ORF">S12H4_47566</name>
</gene>
<evidence type="ECO:0000313" key="2">
    <source>
        <dbReference type="EMBL" id="GAJ11568.1"/>
    </source>
</evidence>
<proteinExistence type="predicted"/>
<dbReference type="GO" id="GO:0016787">
    <property type="term" value="F:hydrolase activity"/>
    <property type="evidence" value="ECO:0007669"/>
    <property type="project" value="InterPro"/>
</dbReference>
<sequence>MWATIFGNRESCPFSGEYRATVLSFPVSSIYSSLVDFEQDIGGAIDFIKSRGYQDIGLLGFSLGAAEALIFASQEDIAVVISDSSFANVGDMLVSVGAKERGLPEALVRFLEPGVFLIASIFYGYERVDPVDVVADISCPILFIHGEADATIPVNSAYELYQASNNAKDKLLIVPSATHCFAYRTDPLGYIEKITSFWGR</sequence>
<evidence type="ECO:0000259" key="1">
    <source>
        <dbReference type="Pfam" id="PF01738"/>
    </source>
</evidence>
<dbReference type="PANTHER" id="PTHR12277:SF81">
    <property type="entry name" value="PROTEIN ABHD13"/>
    <property type="match status" value="1"/>
</dbReference>
<dbReference type="Gene3D" id="3.40.50.1820">
    <property type="entry name" value="alpha/beta hydrolase"/>
    <property type="match status" value="1"/>
</dbReference>
<accession>X1U1Z0</accession>
<dbReference type="Pfam" id="PF01738">
    <property type="entry name" value="DLH"/>
    <property type="match status" value="1"/>
</dbReference>